<evidence type="ECO:0000313" key="2">
    <source>
        <dbReference type="Proteomes" id="UP000314294"/>
    </source>
</evidence>
<dbReference type="EMBL" id="SRLO01000480">
    <property type="protein sequence ID" value="TNN54589.1"/>
    <property type="molecule type" value="Genomic_DNA"/>
</dbReference>
<comment type="caution">
    <text evidence="1">The sequence shown here is derived from an EMBL/GenBank/DDBJ whole genome shotgun (WGS) entry which is preliminary data.</text>
</comment>
<reference evidence="1 2" key="1">
    <citation type="submission" date="2019-03" db="EMBL/GenBank/DDBJ databases">
        <title>First draft genome of Liparis tanakae, snailfish: a comprehensive survey of snailfish specific genes.</title>
        <authorList>
            <person name="Kim W."/>
            <person name="Song I."/>
            <person name="Jeong J.-H."/>
            <person name="Kim D."/>
            <person name="Kim S."/>
            <person name="Ryu S."/>
            <person name="Song J.Y."/>
            <person name="Lee S.K."/>
        </authorList>
    </citation>
    <scope>NUCLEOTIDE SEQUENCE [LARGE SCALE GENOMIC DNA]</scope>
    <source>
        <tissue evidence="1">Muscle</tissue>
    </source>
</reference>
<proteinExistence type="predicted"/>
<protein>
    <submittedName>
        <fullName evidence="1">Uncharacterized protein</fullName>
    </submittedName>
</protein>
<sequence length="97" mass="10393">MYMSVFPSPTFSPSKDVMSSGGVAEPTFQVMTCSLLETGVYKLSSPTDPDCLGSKADVETCRDTNVSRDTQEGTCLKSSTVWAWLSAVPATERALCV</sequence>
<evidence type="ECO:0000313" key="1">
    <source>
        <dbReference type="EMBL" id="TNN54589.1"/>
    </source>
</evidence>
<dbReference type="Proteomes" id="UP000314294">
    <property type="component" value="Unassembled WGS sequence"/>
</dbReference>
<dbReference type="AlphaFoldDB" id="A0A4Z2GMP8"/>
<accession>A0A4Z2GMP8</accession>
<gene>
    <name evidence="1" type="ORF">EYF80_035219</name>
</gene>
<organism evidence="1 2">
    <name type="scientific">Liparis tanakae</name>
    <name type="common">Tanaka's snailfish</name>
    <dbReference type="NCBI Taxonomy" id="230148"/>
    <lineage>
        <taxon>Eukaryota</taxon>
        <taxon>Metazoa</taxon>
        <taxon>Chordata</taxon>
        <taxon>Craniata</taxon>
        <taxon>Vertebrata</taxon>
        <taxon>Euteleostomi</taxon>
        <taxon>Actinopterygii</taxon>
        <taxon>Neopterygii</taxon>
        <taxon>Teleostei</taxon>
        <taxon>Neoteleostei</taxon>
        <taxon>Acanthomorphata</taxon>
        <taxon>Eupercaria</taxon>
        <taxon>Perciformes</taxon>
        <taxon>Cottioidei</taxon>
        <taxon>Cottales</taxon>
        <taxon>Liparidae</taxon>
        <taxon>Liparis</taxon>
    </lineage>
</organism>
<name>A0A4Z2GMP8_9TELE</name>
<keyword evidence="2" id="KW-1185">Reference proteome</keyword>